<name>A0AC35EZY3_9BILA</name>
<protein>
    <submittedName>
        <fullName evidence="2">Integrase catalytic domain-containing protein</fullName>
    </submittedName>
</protein>
<dbReference type="WBParaSite" id="PS1159_v2.g12422.t1">
    <property type="protein sequence ID" value="PS1159_v2.g12422.t1"/>
    <property type="gene ID" value="PS1159_v2.g12422"/>
</dbReference>
<evidence type="ECO:0000313" key="1">
    <source>
        <dbReference type="Proteomes" id="UP000887580"/>
    </source>
</evidence>
<proteinExistence type="predicted"/>
<evidence type="ECO:0000313" key="2">
    <source>
        <dbReference type="WBParaSite" id="PS1159_v2.g12422.t1"/>
    </source>
</evidence>
<reference evidence="2" key="1">
    <citation type="submission" date="2022-11" db="UniProtKB">
        <authorList>
            <consortium name="WormBaseParasite"/>
        </authorList>
    </citation>
    <scope>IDENTIFICATION</scope>
</reference>
<organism evidence="1 2">
    <name type="scientific">Panagrolaimus sp. PS1159</name>
    <dbReference type="NCBI Taxonomy" id="55785"/>
    <lineage>
        <taxon>Eukaryota</taxon>
        <taxon>Metazoa</taxon>
        <taxon>Ecdysozoa</taxon>
        <taxon>Nematoda</taxon>
        <taxon>Chromadorea</taxon>
        <taxon>Rhabditida</taxon>
        <taxon>Tylenchina</taxon>
        <taxon>Panagrolaimomorpha</taxon>
        <taxon>Panagrolaimoidea</taxon>
        <taxon>Panagrolaimidae</taxon>
        <taxon>Panagrolaimus</taxon>
    </lineage>
</organism>
<dbReference type="Proteomes" id="UP000887580">
    <property type="component" value="Unplaced"/>
</dbReference>
<sequence>MADNHMDVDDVADNLVVEFVGGEDEEDPLEKAKKEFEELWKPAFIIFSKDKNKGGIKSDETYKGIVNAIKKKARGEEFTRNEKQEYNWSDRYPDGDYNFVLNYQDHFTKYCLLRPLKRKTAEAVAEELDGIFADFGPPNILQTDNGREFKNTKVNEICQNYGVEFIHGTPRHSQSQGSIERANRDVEDILQCMMADHESGNWVQFLRRTQLAKNKRSHTALNGRSPYEVMFGKNCTSQNPESEEKVVIVEDFQEECVVEAENETESASVPSNAVAVDEEELYEARQQTFEESRSQSQIAQERQADKMIANSHRRTEQIEVGQNVRIAIAEVDRAKCDPRNVLGIVTGKRNDLFEIGTKQGKFKRLFARSQIEPLKEPFMTSDDVPDAEISSVRTAAAAASVVGGQGHFHCDCKTACKTNRCKCKKESRLCNSRCHNSLSCCNK</sequence>
<accession>A0AC35EZY3</accession>